<evidence type="ECO:0000256" key="2">
    <source>
        <dbReference type="ARBA" id="ARBA00022764"/>
    </source>
</evidence>
<comment type="subcellular location">
    <subcellularLocation>
        <location evidence="1">Periplasmic flagellum</location>
    </subcellularLocation>
</comment>
<dbReference type="EMBL" id="CP031517">
    <property type="protein sequence ID" value="QOS40304.1"/>
    <property type="molecule type" value="Genomic_DNA"/>
</dbReference>
<sequence>MKKIIIAFMALSLVSGLAFAQSDSRGSTSLSDPDASNIGNDSARQALREVSVDRFEREGSWNVHMSPDYGVISGRLFEGSPLAKEPLNDADNQEMEDSKVFGVKVEFFKRGINSFYITSARPIPIEGVTKTVSVWVCGRNMGHQLWLLVQDYNGNSFEIWMGSLEFSGWKKLTTAIPPSPDNEHGIIQQSVYHGDKPGLRIVGFRVDCNPMEARGSYYVYFDDLRAVTDLYDLENKDEDDMMDAW</sequence>
<evidence type="ECO:0000313" key="5">
    <source>
        <dbReference type="EMBL" id="MBB5217980.1"/>
    </source>
</evidence>
<dbReference type="InterPro" id="IPR006714">
    <property type="entry name" value="FlaA"/>
</dbReference>
<evidence type="ECO:0000313" key="6">
    <source>
        <dbReference type="EMBL" id="QOS40304.1"/>
    </source>
</evidence>
<dbReference type="GO" id="GO:0030288">
    <property type="term" value="C:outer membrane-bounded periplasmic space"/>
    <property type="evidence" value="ECO:0007669"/>
    <property type="project" value="InterPro"/>
</dbReference>
<evidence type="ECO:0000313" key="8">
    <source>
        <dbReference type="Proteomes" id="UP000593591"/>
    </source>
</evidence>
<keyword evidence="6" id="KW-0282">Flagellum</keyword>
<dbReference type="RefSeq" id="WP_184651416.1">
    <property type="nucleotide sequence ID" value="NZ_JACHFR010000001.1"/>
</dbReference>
<dbReference type="KEGG" id="trc:DYE49_07475"/>
<name>A0A840SB92_9SPIR</name>
<evidence type="ECO:0000313" key="7">
    <source>
        <dbReference type="Proteomes" id="UP000578697"/>
    </source>
</evidence>
<feature type="signal peptide" evidence="4">
    <location>
        <begin position="1"/>
        <end position="20"/>
    </location>
</feature>
<dbReference type="Pfam" id="PF04620">
    <property type="entry name" value="FlaA"/>
    <property type="match status" value="1"/>
</dbReference>
<reference evidence="6 8" key="1">
    <citation type="submission" date="2018-08" db="EMBL/GenBank/DDBJ databases">
        <title>The first complete genome of Treponema rectale (CHPAT), a commensal spirochete of the bovine rectum.</title>
        <authorList>
            <person name="Staton G.J."/>
            <person name="Clegg S.R."/>
            <person name="Carter S.D."/>
            <person name="Radford A.D."/>
            <person name="Darby A."/>
            <person name="Hall N."/>
            <person name="Birtles R.J."/>
            <person name="Evans N.J."/>
        </authorList>
    </citation>
    <scope>NUCLEOTIDE SEQUENCE [LARGE SCALE GENOMIC DNA]</scope>
    <source>
        <strain evidence="6 8">CHPA</strain>
    </source>
</reference>
<evidence type="ECO:0000256" key="3">
    <source>
        <dbReference type="ARBA" id="ARBA00023143"/>
    </source>
</evidence>
<proteinExistence type="predicted"/>
<keyword evidence="2" id="KW-0574">Periplasm</keyword>
<organism evidence="5 7">
    <name type="scientific">Treponema rectale</name>
    <dbReference type="NCBI Taxonomy" id="744512"/>
    <lineage>
        <taxon>Bacteria</taxon>
        <taxon>Pseudomonadati</taxon>
        <taxon>Spirochaetota</taxon>
        <taxon>Spirochaetia</taxon>
        <taxon>Spirochaetales</taxon>
        <taxon>Treponemataceae</taxon>
        <taxon>Treponema</taxon>
    </lineage>
</organism>
<evidence type="ECO:0000256" key="1">
    <source>
        <dbReference type="ARBA" id="ARBA00004631"/>
    </source>
</evidence>
<gene>
    <name evidence="6" type="ORF">DYE49_07475</name>
    <name evidence="5" type="ORF">HNP77_000324</name>
</gene>
<accession>A0A840SB92</accession>
<dbReference type="EMBL" id="JACHFR010000001">
    <property type="protein sequence ID" value="MBB5217980.1"/>
    <property type="molecule type" value="Genomic_DNA"/>
</dbReference>
<dbReference type="GO" id="GO:0071973">
    <property type="term" value="P:bacterial-type flagellum-dependent cell motility"/>
    <property type="evidence" value="ECO:0007669"/>
    <property type="project" value="InterPro"/>
</dbReference>
<keyword evidence="7" id="KW-1185">Reference proteome</keyword>
<keyword evidence="6" id="KW-0966">Cell projection</keyword>
<evidence type="ECO:0000256" key="4">
    <source>
        <dbReference type="SAM" id="SignalP"/>
    </source>
</evidence>
<dbReference type="AlphaFoldDB" id="A0A840SB92"/>
<dbReference type="GO" id="GO:0055040">
    <property type="term" value="C:periplasmic flagellum"/>
    <property type="evidence" value="ECO:0007669"/>
    <property type="project" value="UniProtKB-SubCell"/>
</dbReference>
<keyword evidence="6" id="KW-0969">Cilium</keyword>
<protein>
    <submittedName>
        <fullName evidence="6">Flagellar filament protein FlaA</fullName>
    </submittedName>
</protein>
<dbReference type="Proteomes" id="UP000578697">
    <property type="component" value="Unassembled WGS sequence"/>
</dbReference>
<reference evidence="5 7" key="2">
    <citation type="submission" date="2020-08" db="EMBL/GenBank/DDBJ databases">
        <title>Genomic Encyclopedia of Type Strains, Phase IV (KMG-IV): sequencing the most valuable type-strain genomes for metagenomic binning, comparative biology and taxonomic classification.</title>
        <authorList>
            <person name="Goeker M."/>
        </authorList>
    </citation>
    <scope>NUCLEOTIDE SEQUENCE [LARGE SCALE GENOMIC DNA]</scope>
    <source>
        <strain evidence="5 7">DSM 103679</strain>
    </source>
</reference>
<feature type="chain" id="PRO_5036418346" evidence="4">
    <location>
        <begin position="21"/>
        <end position="245"/>
    </location>
</feature>
<dbReference type="Proteomes" id="UP000593591">
    <property type="component" value="Chromosome"/>
</dbReference>
<keyword evidence="3" id="KW-0975">Bacterial flagellum</keyword>
<keyword evidence="4" id="KW-0732">Signal</keyword>